<reference evidence="2 3" key="1">
    <citation type="journal article" date="2021" name="bioRxiv">
        <title>Chromosome-scale and haplotype-resolved genome assembly of a tetraploid potato cultivar.</title>
        <authorList>
            <person name="Sun H."/>
            <person name="Jiao W.-B."/>
            <person name="Krause K."/>
            <person name="Campoy J.A."/>
            <person name="Goel M."/>
            <person name="Folz-Donahue K."/>
            <person name="Kukat C."/>
            <person name="Huettel B."/>
            <person name="Schneeberger K."/>
        </authorList>
    </citation>
    <scope>NUCLEOTIDE SEQUENCE [LARGE SCALE GENOMIC DNA]</scope>
    <source>
        <strain evidence="2">SolTubOtavaFocal</strain>
        <tissue evidence="2">Leaves</tissue>
    </source>
</reference>
<evidence type="ECO:0000313" key="2">
    <source>
        <dbReference type="EMBL" id="KAH0754820.1"/>
    </source>
</evidence>
<dbReference type="EMBL" id="JAIVGD010000018">
    <property type="protein sequence ID" value="KAH0754820.1"/>
    <property type="molecule type" value="Genomic_DNA"/>
</dbReference>
<evidence type="ECO:0000256" key="1">
    <source>
        <dbReference type="SAM" id="MobiDB-lite"/>
    </source>
</evidence>
<evidence type="ECO:0000313" key="3">
    <source>
        <dbReference type="Proteomes" id="UP000826656"/>
    </source>
</evidence>
<accession>A0ABQ7USM3</accession>
<proteinExistence type="predicted"/>
<name>A0ABQ7USM3_SOLTU</name>
<evidence type="ECO:0008006" key="4">
    <source>
        <dbReference type="Google" id="ProtNLM"/>
    </source>
</evidence>
<protein>
    <recommendedName>
        <fullName evidence="4">Integrase core domain containing protein</fullName>
    </recommendedName>
</protein>
<feature type="compositionally biased region" description="Polar residues" evidence="1">
    <location>
        <begin position="72"/>
        <end position="84"/>
    </location>
</feature>
<feature type="compositionally biased region" description="Low complexity" evidence="1">
    <location>
        <begin position="92"/>
        <end position="112"/>
    </location>
</feature>
<keyword evidence="3" id="KW-1185">Reference proteome</keyword>
<gene>
    <name evidence="2" type="ORF">KY290_025090</name>
</gene>
<comment type="caution">
    <text evidence="2">The sequence shown here is derived from an EMBL/GenBank/DDBJ whole genome shotgun (WGS) entry which is preliminary data.</text>
</comment>
<dbReference type="Proteomes" id="UP000826656">
    <property type="component" value="Unassembled WGS sequence"/>
</dbReference>
<sequence length="144" mass="15761">MAPKEAPVYTRRGKSKSVAPSHRVIHDSSGEEYTPGKRRAPPPPPPPPPHTAPFTTRHRNRQTVISDEEHPSSTTPIVSPQSEEGAQHAEESYYSSESQSNSSSTFTPASTSDATRSRQAHVPMGIPMYPVMLNAEPNMWCVEG</sequence>
<feature type="region of interest" description="Disordered" evidence="1">
    <location>
        <begin position="1"/>
        <end position="123"/>
    </location>
</feature>
<organism evidence="2 3">
    <name type="scientific">Solanum tuberosum</name>
    <name type="common">Potato</name>
    <dbReference type="NCBI Taxonomy" id="4113"/>
    <lineage>
        <taxon>Eukaryota</taxon>
        <taxon>Viridiplantae</taxon>
        <taxon>Streptophyta</taxon>
        <taxon>Embryophyta</taxon>
        <taxon>Tracheophyta</taxon>
        <taxon>Spermatophyta</taxon>
        <taxon>Magnoliopsida</taxon>
        <taxon>eudicotyledons</taxon>
        <taxon>Gunneridae</taxon>
        <taxon>Pentapetalae</taxon>
        <taxon>asterids</taxon>
        <taxon>lamiids</taxon>
        <taxon>Solanales</taxon>
        <taxon>Solanaceae</taxon>
        <taxon>Solanoideae</taxon>
        <taxon>Solaneae</taxon>
        <taxon>Solanum</taxon>
    </lineage>
</organism>
<feature type="compositionally biased region" description="Pro residues" evidence="1">
    <location>
        <begin position="41"/>
        <end position="51"/>
    </location>
</feature>